<dbReference type="VEuPathDB" id="FungiDB:EYZ11_002422"/>
<evidence type="ECO:0000313" key="1">
    <source>
        <dbReference type="EMBL" id="THC98070.1"/>
    </source>
</evidence>
<reference evidence="1 2" key="1">
    <citation type="submission" date="2019-03" db="EMBL/GenBank/DDBJ databases">
        <title>The genome sequence of a newly discovered highly antifungal drug resistant Aspergillus species, Aspergillus tanneri NIH 1004.</title>
        <authorList>
            <person name="Mounaud S."/>
            <person name="Singh I."/>
            <person name="Joardar V."/>
            <person name="Pakala S."/>
            <person name="Pakala S."/>
            <person name="Venepally P."/>
            <person name="Hoover J."/>
            <person name="Nierman W."/>
            <person name="Chung J."/>
            <person name="Losada L."/>
        </authorList>
    </citation>
    <scope>NUCLEOTIDE SEQUENCE [LARGE SCALE GENOMIC DNA]</scope>
    <source>
        <strain evidence="1 2">NIH1004</strain>
    </source>
</reference>
<dbReference type="EMBL" id="SOSA01000054">
    <property type="protein sequence ID" value="THC98070.1"/>
    <property type="molecule type" value="Genomic_DNA"/>
</dbReference>
<organism evidence="1 2">
    <name type="scientific">Aspergillus tanneri</name>
    <dbReference type="NCBI Taxonomy" id="1220188"/>
    <lineage>
        <taxon>Eukaryota</taxon>
        <taxon>Fungi</taxon>
        <taxon>Dikarya</taxon>
        <taxon>Ascomycota</taxon>
        <taxon>Pezizomycotina</taxon>
        <taxon>Eurotiomycetes</taxon>
        <taxon>Eurotiomycetidae</taxon>
        <taxon>Eurotiales</taxon>
        <taxon>Aspergillaceae</taxon>
        <taxon>Aspergillus</taxon>
        <taxon>Aspergillus subgen. Circumdati</taxon>
    </lineage>
</organism>
<evidence type="ECO:0000313" key="2">
    <source>
        <dbReference type="Proteomes" id="UP000308092"/>
    </source>
</evidence>
<comment type="caution">
    <text evidence="1">The sequence shown here is derived from an EMBL/GenBank/DDBJ whole genome shotgun (WGS) entry which is preliminary data.</text>
</comment>
<name>A0A4S3JRH6_9EURO</name>
<dbReference type="AlphaFoldDB" id="A0A4S3JRH6"/>
<proteinExistence type="predicted"/>
<gene>
    <name evidence="1" type="ORF">EYZ11_002422</name>
</gene>
<keyword evidence="2" id="KW-1185">Reference proteome</keyword>
<sequence>MTSLQADPQGTQLVKINVATLLVDRVLLNPKPSSLDKHQRSNTHAGLYMIGEFLDVDHFALDREHRSWTLAGLTVVVGAL</sequence>
<dbReference type="Proteomes" id="UP000308092">
    <property type="component" value="Unassembled WGS sequence"/>
</dbReference>
<accession>A0A4S3JRH6</accession>
<protein>
    <submittedName>
        <fullName evidence="1">Uncharacterized protein</fullName>
    </submittedName>
</protein>